<keyword evidence="8" id="KW-0732">Signal</keyword>
<dbReference type="InterPro" id="IPR008979">
    <property type="entry name" value="Galactose-bd-like_sf"/>
</dbReference>
<dbReference type="AlphaFoldDB" id="A0AAV2HJI4"/>
<evidence type="ECO:0000256" key="4">
    <source>
        <dbReference type="ARBA" id="ARBA00022723"/>
    </source>
</evidence>
<keyword evidence="7" id="KW-1015">Disulfide bond</keyword>
<keyword evidence="6" id="KW-0106">Calcium</keyword>
<dbReference type="SMART" id="SM00607">
    <property type="entry name" value="FTP"/>
    <property type="match status" value="1"/>
</dbReference>
<comment type="similarity">
    <text evidence="2">Belongs to the fucolectin family.</text>
</comment>
<evidence type="ECO:0000256" key="2">
    <source>
        <dbReference type="ARBA" id="ARBA00010147"/>
    </source>
</evidence>
<evidence type="ECO:0000256" key="7">
    <source>
        <dbReference type="ARBA" id="ARBA00023157"/>
    </source>
</evidence>
<dbReference type="Proteomes" id="UP001497497">
    <property type="component" value="Unassembled WGS sequence"/>
</dbReference>
<dbReference type="GO" id="GO:0010185">
    <property type="term" value="P:regulation of cellular defense response"/>
    <property type="evidence" value="ECO:0007669"/>
    <property type="project" value="UniProtKB-ARBA"/>
</dbReference>
<sequence>MTLVFSWILFILVQSVTYNAAQLCDTKDRFNNTWFGSDCQYKCHCKNNVACNVTNGDCPNACDIGWFGPACQYADLANTAKLILSDGASKDITNITDGDDTTCTDLTVSSFWLRITWNFNIYFTWLRLVVSIAESQSERFSIKFPDNVPTQNSECINVFIDKITMDIYCNISKPLNEIFLNGSAVSTICSLYISKGRNVALKQPTNQTSNFYDSYYLSSAAVDGNGYSIFSDGSCTHTAEGDPAPTWILYFKSVVTVTSYTIYNRVQPLLSYNREADLFRLKGFILRTFDQTNNIVQNYTDTETSVLEVYNILSTDPWAQVSKVQMTATDTTNLLILTLCEVEIFGDSVCQIDKFKYGHDCENVCNCAVPGEKCFVSTGNCPSGCKAGFYGQGCNKSMNF</sequence>
<evidence type="ECO:0000256" key="8">
    <source>
        <dbReference type="SAM" id="SignalP"/>
    </source>
</evidence>
<dbReference type="EMBL" id="CAXITT010000109">
    <property type="protein sequence ID" value="CAL1532192.1"/>
    <property type="molecule type" value="Genomic_DNA"/>
</dbReference>
<proteinExistence type="inferred from homology"/>
<evidence type="ECO:0000259" key="9">
    <source>
        <dbReference type="SMART" id="SM00607"/>
    </source>
</evidence>
<evidence type="ECO:0000313" key="10">
    <source>
        <dbReference type="EMBL" id="CAL1532192.1"/>
    </source>
</evidence>
<evidence type="ECO:0000256" key="3">
    <source>
        <dbReference type="ARBA" id="ARBA00011233"/>
    </source>
</evidence>
<dbReference type="PANTHER" id="PTHR45713">
    <property type="entry name" value="FTP DOMAIN-CONTAINING PROTEIN"/>
    <property type="match status" value="1"/>
</dbReference>
<keyword evidence="11" id="KW-1185">Reference proteome</keyword>
<evidence type="ECO:0000313" key="11">
    <source>
        <dbReference type="Proteomes" id="UP001497497"/>
    </source>
</evidence>
<accession>A0AAV2HJI4</accession>
<dbReference type="PANTHER" id="PTHR45713:SF6">
    <property type="entry name" value="F5_8 TYPE C DOMAIN-CONTAINING PROTEIN"/>
    <property type="match status" value="1"/>
</dbReference>
<keyword evidence="4" id="KW-0479">Metal-binding</keyword>
<dbReference type="Gene3D" id="2.170.300.10">
    <property type="entry name" value="Tie2 ligand-binding domain superfamily"/>
    <property type="match status" value="1"/>
</dbReference>
<evidence type="ECO:0000256" key="5">
    <source>
        <dbReference type="ARBA" id="ARBA00022734"/>
    </source>
</evidence>
<feature type="chain" id="PRO_5043853127" description="Fucolectin tachylectin-4 pentraxin-1 domain-containing protein" evidence="8">
    <location>
        <begin position="22"/>
        <end position="400"/>
    </location>
</feature>
<evidence type="ECO:0000256" key="6">
    <source>
        <dbReference type="ARBA" id="ARBA00022837"/>
    </source>
</evidence>
<comment type="function">
    <text evidence="1">Acts as a defensive agent. Recognizes blood group fucosylated oligosaccharides including A, B, H and Lewis B-type antigens. Does not recognize Lewis A antigen and has low affinity for monovalent haptens.</text>
</comment>
<name>A0AAV2HJI4_LYMST</name>
<dbReference type="SUPFAM" id="SSF49785">
    <property type="entry name" value="Galactose-binding domain-like"/>
    <property type="match status" value="1"/>
</dbReference>
<dbReference type="InterPro" id="IPR051941">
    <property type="entry name" value="BG_Antigen-Binding_Lectin"/>
</dbReference>
<comment type="subunit">
    <text evidence="3">Homotrimer.</text>
</comment>
<dbReference type="GO" id="GO:0042806">
    <property type="term" value="F:fucose binding"/>
    <property type="evidence" value="ECO:0007669"/>
    <property type="project" value="UniProtKB-ARBA"/>
</dbReference>
<comment type="caution">
    <text evidence="10">The sequence shown here is derived from an EMBL/GenBank/DDBJ whole genome shotgun (WGS) entry which is preliminary data.</text>
</comment>
<dbReference type="InterPro" id="IPR006585">
    <property type="entry name" value="FTP1"/>
</dbReference>
<evidence type="ECO:0000256" key="1">
    <source>
        <dbReference type="ARBA" id="ARBA00002219"/>
    </source>
</evidence>
<protein>
    <recommendedName>
        <fullName evidence="9">Fucolectin tachylectin-4 pentraxin-1 domain-containing protein</fullName>
    </recommendedName>
</protein>
<keyword evidence="5" id="KW-0430">Lectin</keyword>
<organism evidence="10 11">
    <name type="scientific">Lymnaea stagnalis</name>
    <name type="common">Great pond snail</name>
    <name type="synonym">Helix stagnalis</name>
    <dbReference type="NCBI Taxonomy" id="6523"/>
    <lineage>
        <taxon>Eukaryota</taxon>
        <taxon>Metazoa</taxon>
        <taxon>Spiralia</taxon>
        <taxon>Lophotrochozoa</taxon>
        <taxon>Mollusca</taxon>
        <taxon>Gastropoda</taxon>
        <taxon>Heterobranchia</taxon>
        <taxon>Euthyneura</taxon>
        <taxon>Panpulmonata</taxon>
        <taxon>Hygrophila</taxon>
        <taxon>Lymnaeoidea</taxon>
        <taxon>Lymnaeidae</taxon>
        <taxon>Lymnaea</taxon>
    </lineage>
</organism>
<feature type="domain" description="Fucolectin tachylectin-4 pentraxin-1" evidence="9">
    <location>
        <begin position="196"/>
        <end position="353"/>
    </location>
</feature>
<reference evidence="10 11" key="1">
    <citation type="submission" date="2024-04" db="EMBL/GenBank/DDBJ databases">
        <authorList>
            <consortium name="Genoscope - CEA"/>
            <person name="William W."/>
        </authorList>
    </citation>
    <scope>NUCLEOTIDE SEQUENCE [LARGE SCALE GENOMIC DNA]</scope>
</reference>
<gene>
    <name evidence="10" type="ORF">GSLYS_00006271001</name>
</gene>
<dbReference type="Gene3D" id="2.60.120.260">
    <property type="entry name" value="Galactose-binding domain-like"/>
    <property type="match status" value="1"/>
</dbReference>
<dbReference type="GO" id="GO:0046872">
    <property type="term" value="F:metal ion binding"/>
    <property type="evidence" value="ECO:0007669"/>
    <property type="project" value="UniProtKB-KW"/>
</dbReference>
<feature type="signal peptide" evidence="8">
    <location>
        <begin position="1"/>
        <end position="21"/>
    </location>
</feature>
<dbReference type="GO" id="GO:0001868">
    <property type="term" value="P:regulation of complement activation, lectin pathway"/>
    <property type="evidence" value="ECO:0007669"/>
    <property type="project" value="UniProtKB-ARBA"/>
</dbReference>